<proteinExistence type="inferred from homology"/>
<dbReference type="CDD" id="cd00730">
    <property type="entry name" value="rubredoxin"/>
    <property type="match status" value="1"/>
</dbReference>
<evidence type="ECO:0000256" key="6">
    <source>
        <dbReference type="ARBA" id="ARBA00023004"/>
    </source>
</evidence>
<dbReference type="Gene3D" id="2.20.28.10">
    <property type="match status" value="1"/>
</dbReference>
<dbReference type="EMBL" id="L22980">
    <property type="protein sequence ID" value="AAA27414.2"/>
    <property type="molecule type" value="Genomic_DNA"/>
</dbReference>
<name>Q56364_THIRO</name>
<evidence type="ECO:0000259" key="9">
    <source>
        <dbReference type="PROSITE" id="PS50903"/>
    </source>
</evidence>
<keyword evidence="4 7" id="KW-0479">Metal-binding</keyword>
<evidence type="ECO:0000256" key="5">
    <source>
        <dbReference type="ARBA" id="ARBA00022982"/>
    </source>
</evidence>
<evidence type="ECO:0000256" key="4">
    <source>
        <dbReference type="ARBA" id="ARBA00022723"/>
    </source>
</evidence>
<dbReference type="InterPro" id="IPR050526">
    <property type="entry name" value="Rubredoxin_ET"/>
</dbReference>
<dbReference type="PANTHER" id="PTHR47627:SF1">
    <property type="entry name" value="RUBREDOXIN-1-RELATED"/>
    <property type="match status" value="1"/>
</dbReference>
<dbReference type="PROSITE" id="PS00202">
    <property type="entry name" value="RUBREDOXIN"/>
    <property type="match status" value="1"/>
</dbReference>
<dbReference type="InterPro" id="IPR024935">
    <property type="entry name" value="Rubredoxin_dom"/>
</dbReference>
<feature type="compositionally biased region" description="Basic and acidic residues" evidence="8">
    <location>
        <begin position="8"/>
        <end position="24"/>
    </location>
</feature>
<comment type="cofactor">
    <cofactor evidence="1 7">
        <name>Fe(3+)</name>
        <dbReference type="ChEBI" id="CHEBI:29034"/>
    </cofactor>
</comment>
<keyword evidence="3" id="KW-0813">Transport</keyword>
<keyword evidence="6 7" id="KW-0408">Iron</keyword>
<dbReference type="PRINTS" id="PR00163">
    <property type="entry name" value="RUBREDOXIN"/>
</dbReference>
<dbReference type="SUPFAM" id="SSF57802">
    <property type="entry name" value="Rubredoxin-like"/>
    <property type="match status" value="1"/>
</dbReference>
<evidence type="ECO:0000256" key="3">
    <source>
        <dbReference type="ARBA" id="ARBA00022448"/>
    </source>
</evidence>
<sequence>MNPSRGIDGPDRDPVDDGERDGDPRMECRICWSIYDPAAGDSVGEVPPGTAFDGLPDAWRCPRCDSDKSYFLPVT</sequence>
<dbReference type="InterPro" id="IPR024934">
    <property type="entry name" value="Rubredoxin-like_dom"/>
</dbReference>
<comment type="similarity">
    <text evidence="2 7">Belongs to the rubredoxin family.</text>
</comment>
<feature type="region of interest" description="Disordered" evidence="8">
    <location>
        <begin position="1"/>
        <end position="24"/>
    </location>
</feature>
<evidence type="ECO:0000313" key="10">
    <source>
        <dbReference type="EMBL" id="AAA27414.2"/>
    </source>
</evidence>
<accession>Q56364</accession>
<feature type="domain" description="Rubredoxin-like" evidence="9">
    <location>
        <begin position="23"/>
        <end position="74"/>
    </location>
</feature>
<reference evidence="10" key="2">
    <citation type="submission" date="1999-08" db="EMBL/GenBank/DDBJ databases">
        <authorList>
            <person name="Colbeau A."/>
        </authorList>
    </citation>
    <scope>NUCLEOTIDE SEQUENCE</scope>
</reference>
<protein>
    <recommendedName>
        <fullName evidence="7">Rubredoxin</fullName>
    </recommendedName>
</protein>
<reference evidence="10" key="1">
    <citation type="journal article" date="1994" name="Gene">
        <title>Cloning and sequence of the structural (hupSLC) and accessory (hupDHI) genes for hydrogenase biosynthesis in Thiocapsa roseopersicina.</title>
        <authorList>
            <person name="Colbeau A.A."/>
            <person name="Kovacs K.K."/>
            <person name="Chabert J.J."/>
            <person name="Vignais P.P.M."/>
        </authorList>
    </citation>
    <scope>NUCLEOTIDE SEQUENCE</scope>
</reference>
<evidence type="ECO:0000256" key="7">
    <source>
        <dbReference type="RuleBase" id="RU003820"/>
    </source>
</evidence>
<dbReference type="AlphaFoldDB" id="Q56364"/>
<evidence type="ECO:0000256" key="1">
    <source>
        <dbReference type="ARBA" id="ARBA00001965"/>
    </source>
</evidence>
<keyword evidence="5 7" id="KW-0249">Electron transport</keyword>
<dbReference type="PANTHER" id="PTHR47627">
    <property type="entry name" value="RUBREDOXIN"/>
    <property type="match status" value="1"/>
</dbReference>
<dbReference type="InterPro" id="IPR018527">
    <property type="entry name" value="Rubredoxin_Fe_BS"/>
</dbReference>
<evidence type="ECO:0000256" key="8">
    <source>
        <dbReference type="SAM" id="MobiDB-lite"/>
    </source>
</evidence>
<dbReference type="GO" id="GO:0009055">
    <property type="term" value="F:electron transfer activity"/>
    <property type="evidence" value="ECO:0007669"/>
    <property type="project" value="TreeGrafter"/>
</dbReference>
<organism evidence="10">
    <name type="scientific">Thiocapsa roseopersicina</name>
    <dbReference type="NCBI Taxonomy" id="1058"/>
    <lineage>
        <taxon>Bacteria</taxon>
        <taxon>Pseudomonadati</taxon>
        <taxon>Pseudomonadota</taxon>
        <taxon>Gammaproteobacteria</taxon>
        <taxon>Chromatiales</taxon>
        <taxon>Chromatiaceae</taxon>
        <taxon>Thiocapsa</taxon>
    </lineage>
</organism>
<dbReference type="Pfam" id="PF00301">
    <property type="entry name" value="Rubredoxin"/>
    <property type="match status" value="1"/>
</dbReference>
<evidence type="ECO:0000256" key="2">
    <source>
        <dbReference type="ARBA" id="ARBA00005337"/>
    </source>
</evidence>
<dbReference type="GO" id="GO:0043448">
    <property type="term" value="P:alkane catabolic process"/>
    <property type="evidence" value="ECO:0007669"/>
    <property type="project" value="TreeGrafter"/>
</dbReference>
<dbReference type="GO" id="GO:0005506">
    <property type="term" value="F:iron ion binding"/>
    <property type="evidence" value="ECO:0007669"/>
    <property type="project" value="UniProtKB-UniRule"/>
</dbReference>
<dbReference type="PROSITE" id="PS50903">
    <property type="entry name" value="RUBREDOXIN_LIKE"/>
    <property type="match status" value="1"/>
</dbReference>
<gene>
    <name evidence="10" type="primary">hupI</name>
</gene>